<dbReference type="Gene3D" id="2.30.29.30">
    <property type="entry name" value="Pleckstrin-homology domain (PH domain)/Phosphotyrosine-binding domain (PTB)"/>
    <property type="match status" value="1"/>
</dbReference>
<keyword evidence="4 11" id="KW-0227">DNA damage</keyword>
<evidence type="ECO:0000256" key="7">
    <source>
        <dbReference type="ARBA" id="ARBA00023163"/>
    </source>
</evidence>
<dbReference type="STRING" id="47428.A0A284R754"/>
<dbReference type="AlphaFoldDB" id="A0A284R754"/>
<keyword evidence="6" id="KW-0175">Coiled coil</keyword>
<dbReference type="PANTHER" id="PTHR13980">
    <property type="entry name" value="CDC68 RELATED"/>
    <property type="match status" value="1"/>
</dbReference>
<comment type="function">
    <text evidence="10 11">Component of the FACT complex, a general chromatin factor that acts to reorganize nucleosomes. The FACT complex is involved in multiple processes that require DNA as a template such as mRNA elongation, DNA replication and DNA repair. During transcription elongation the FACT complex acts as a histone chaperone that both destabilizes and restores nucleosomal structure. It facilitates the passage of RNA polymerase II and transcription by promoting the dissociation of one histone H2A-H2B dimer from the nucleosome, then subsequently promotes the reestablishment of the nucleosome following the passage of RNA polymerase II.</text>
</comment>
<organism evidence="13 14">
    <name type="scientific">Armillaria ostoyae</name>
    <name type="common">Armillaria root rot fungus</name>
    <dbReference type="NCBI Taxonomy" id="47428"/>
    <lineage>
        <taxon>Eukaryota</taxon>
        <taxon>Fungi</taxon>
        <taxon>Dikarya</taxon>
        <taxon>Basidiomycota</taxon>
        <taxon>Agaricomycotina</taxon>
        <taxon>Agaricomycetes</taxon>
        <taxon>Agaricomycetidae</taxon>
        <taxon>Agaricales</taxon>
        <taxon>Marasmiineae</taxon>
        <taxon>Physalacriaceae</taxon>
        <taxon>Armillaria</taxon>
    </lineage>
</organism>
<dbReference type="InterPro" id="IPR011993">
    <property type="entry name" value="PH-like_dom_sf"/>
</dbReference>
<evidence type="ECO:0000259" key="12">
    <source>
        <dbReference type="SMART" id="SM01287"/>
    </source>
</evidence>
<evidence type="ECO:0000256" key="10">
    <source>
        <dbReference type="ARBA" id="ARBA00025370"/>
    </source>
</evidence>
<protein>
    <recommendedName>
        <fullName evidence="11">FACT complex subunit</fullName>
    </recommendedName>
</protein>
<gene>
    <name evidence="13" type="ORF">ARMOST_07925</name>
</gene>
<comment type="subcellular location">
    <subcellularLocation>
        <location evidence="11">Nucleus</location>
    </subcellularLocation>
    <subcellularLocation>
        <location evidence="11">Chromosome</location>
    </subcellularLocation>
</comment>
<dbReference type="GO" id="GO:0035101">
    <property type="term" value="C:FACT complex"/>
    <property type="evidence" value="ECO:0007669"/>
    <property type="project" value="UniProtKB-UniRule"/>
</dbReference>
<keyword evidence="14" id="KW-1185">Reference proteome</keyword>
<dbReference type="Pfam" id="PF08512">
    <property type="entry name" value="Rttp106-like_middle"/>
    <property type="match status" value="1"/>
</dbReference>
<name>A0A284R754_ARMOS</name>
<proteinExistence type="inferred from homology"/>
<dbReference type="GO" id="GO:0006281">
    <property type="term" value="P:DNA repair"/>
    <property type="evidence" value="ECO:0007669"/>
    <property type="project" value="UniProtKB-UniRule"/>
</dbReference>
<evidence type="ECO:0000256" key="1">
    <source>
        <dbReference type="ARBA" id="ARBA00010779"/>
    </source>
</evidence>
<keyword evidence="7 11" id="KW-0804">Transcription</keyword>
<evidence type="ECO:0000256" key="5">
    <source>
        <dbReference type="ARBA" id="ARBA00023015"/>
    </source>
</evidence>
<keyword evidence="3 11" id="KW-0235">DNA replication</keyword>
<keyword evidence="9 11" id="KW-0539">Nucleus</keyword>
<dbReference type="PANTHER" id="PTHR13980:SF15">
    <property type="entry name" value="FACT COMPLEX SUBUNIT SPT16"/>
    <property type="match status" value="1"/>
</dbReference>
<evidence type="ECO:0000256" key="3">
    <source>
        <dbReference type="ARBA" id="ARBA00022705"/>
    </source>
</evidence>
<evidence type="ECO:0000256" key="9">
    <source>
        <dbReference type="ARBA" id="ARBA00023242"/>
    </source>
</evidence>
<dbReference type="Proteomes" id="UP000219338">
    <property type="component" value="Unassembled WGS sequence"/>
</dbReference>
<comment type="similarity">
    <text evidence="1 11">Belongs to the peptidase M24 family. SPT16 subfamily.</text>
</comment>
<evidence type="ECO:0000256" key="11">
    <source>
        <dbReference type="RuleBase" id="RU367052"/>
    </source>
</evidence>
<dbReference type="GO" id="GO:0006260">
    <property type="term" value="P:DNA replication"/>
    <property type="evidence" value="ECO:0007669"/>
    <property type="project" value="UniProtKB-KW"/>
</dbReference>
<dbReference type="SMART" id="SM01287">
    <property type="entry name" value="Rtt106"/>
    <property type="match status" value="1"/>
</dbReference>
<keyword evidence="5 11" id="KW-0805">Transcription regulation</keyword>
<dbReference type="FunFam" id="2.30.29.30:FF:000017">
    <property type="entry name" value="FACT complex subunit SPT16"/>
    <property type="match status" value="1"/>
</dbReference>
<sequence length="400" mass="44216">MSSPTRQKRNHRHDIKAFTKKIVEAGSTALGDTLELDISFRELSFEGVPFRTGVRLQPTTECLVHLTDSPFLVVTLAEIEVASLERVQYSLKQFDLVLIFKDFNRAPLHINSIPSSQMDDVKNWLDSVDAPMAVFDAVVAFETVNDSITAYIYVVHALPHKYYQPSTDCTCGAPLADHVAIVNLYRLPAAISYAGGIQNVCPPSSTIGLASRSDKMNSILSPQPIVFSPSPNTYPSVIQLGTTQEESDVLNCLQGLNGVFNGSDDENGHFYDPLNEMYGATPVPDALADSFAYDVIHPDPTSMTTQISPISDLPRVPPVYRYPSDSRLEVRELTSMGMMSWLTDPSVSKRVRKDSEGGLCLLRVRNARADEDLDARQTIVSPLDHLPLLKIESGERKMVE</sequence>
<keyword evidence="8 11" id="KW-0234">DNA repair</keyword>
<evidence type="ECO:0000313" key="14">
    <source>
        <dbReference type="Proteomes" id="UP000219338"/>
    </source>
</evidence>
<accession>A0A284R754</accession>
<evidence type="ECO:0000256" key="2">
    <source>
        <dbReference type="ARBA" id="ARBA00022454"/>
    </source>
</evidence>
<evidence type="ECO:0000256" key="4">
    <source>
        <dbReference type="ARBA" id="ARBA00022763"/>
    </source>
</evidence>
<dbReference type="InterPro" id="IPR013719">
    <property type="entry name" value="RTT106/SPT16-like_middle_dom"/>
</dbReference>
<dbReference type="InterPro" id="IPR040258">
    <property type="entry name" value="Spt16"/>
</dbReference>
<evidence type="ECO:0000256" key="8">
    <source>
        <dbReference type="ARBA" id="ARBA00023204"/>
    </source>
</evidence>
<evidence type="ECO:0000313" key="13">
    <source>
        <dbReference type="EMBL" id="SJL04558.1"/>
    </source>
</evidence>
<dbReference type="EMBL" id="FUEG01000005">
    <property type="protein sequence ID" value="SJL04558.1"/>
    <property type="molecule type" value="Genomic_DNA"/>
</dbReference>
<comment type="subunit">
    <text evidence="11">Component of the FACT complex.</text>
</comment>
<keyword evidence="2 11" id="KW-0158">Chromosome</keyword>
<dbReference type="OrthoDB" id="3039069at2759"/>
<evidence type="ECO:0000256" key="6">
    <source>
        <dbReference type="ARBA" id="ARBA00023054"/>
    </source>
</evidence>
<dbReference type="GO" id="GO:0006368">
    <property type="term" value="P:transcription elongation by RNA polymerase II"/>
    <property type="evidence" value="ECO:0007669"/>
    <property type="project" value="TreeGrafter"/>
</dbReference>
<reference evidence="14" key="1">
    <citation type="journal article" date="2017" name="Nat. Ecol. Evol.">
        <title>Genome expansion and lineage-specific genetic innovations in the forest pathogenic fungi Armillaria.</title>
        <authorList>
            <person name="Sipos G."/>
            <person name="Prasanna A.N."/>
            <person name="Walter M.C."/>
            <person name="O'Connor E."/>
            <person name="Balint B."/>
            <person name="Krizsan K."/>
            <person name="Kiss B."/>
            <person name="Hess J."/>
            <person name="Varga T."/>
            <person name="Slot J."/>
            <person name="Riley R."/>
            <person name="Boka B."/>
            <person name="Rigling D."/>
            <person name="Barry K."/>
            <person name="Lee J."/>
            <person name="Mihaltcheva S."/>
            <person name="LaButti K."/>
            <person name="Lipzen A."/>
            <person name="Waldron R."/>
            <person name="Moloney N.M."/>
            <person name="Sperisen C."/>
            <person name="Kredics L."/>
            <person name="Vagvoelgyi C."/>
            <person name="Patrignani A."/>
            <person name="Fitzpatrick D."/>
            <person name="Nagy I."/>
            <person name="Doyle S."/>
            <person name="Anderson J.B."/>
            <person name="Grigoriev I.V."/>
            <person name="Gueldener U."/>
            <person name="Muensterkoetter M."/>
            <person name="Nagy L.G."/>
        </authorList>
    </citation>
    <scope>NUCLEOTIDE SEQUENCE [LARGE SCALE GENOMIC DNA]</scope>
    <source>
        <strain evidence="14">C18/9</strain>
    </source>
</reference>
<feature type="domain" description="Histone chaperone RTT106/FACT complex subunit SPT16-like middle" evidence="12">
    <location>
        <begin position="45"/>
        <end position="135"/>
    </location>
</feature>
<dbReference type="GO" id="GO:0031491">
    <property type="term" value="F:nucleosome binding"/>
    <property type="evidence" value="ECO:0007669"/>
    <property type="project" value="TreeGrafter"/>
</dbReference>